<dbReference type="InterPro" id="IPR020519">
    <property type="entry name" value="DIPK2A/B"/>
</dbReference>
<protein>
    <recommendedName>
        <fullName evidence="4">FAM69 protein-kinase domain-containing protein</fullName>
    </recommendedName>
</protein>
<organism evidence="2 3">
    <name type="scientific">Culex pipiens pipiens</name>
    <name type="common">Northern house mosquito</name>
    <dbReference type="NCBI Taxonomy" id="38569"/>
    <lineage>
        <taxon>Eukaryota</taxon>
        <taxon>Metazoa</taxon>
        <taxon>Ecdysozoa</taxon>
        <taxon>Arthropoda</taxon>
        <taxon>Hexapoda</taxon>
        <taxon>Insecta</taxon>
        <taxon>Pterygota</taxon>
        <taxon>Neoptera</taxon>
        <taxon>Endopterygota</taxon>
        <taxon>Diptera</taxon>
        <taxon>Nematocera</taxon>
        <taxon>Culicoidea</taxon>
        <taxon>Culicidae</taxon>
        <taxon>Culicinae</taxon>
        <taxon>Culicini</taxon>
        <taxon>Culex</taxon>
        <taxon>Culex</taxon>
    </lineage>
</organism>
<accession>A0ABD1DBX2</accession>
<dbReference type="PANTHER" id="PTHR32073">
    <property type="entry name" value="GH11358P"/>
    <property type="match status" value="1"/>
</dbReference>
<evidence type="ECO:0000313" key="3">
    <source>
        <dbReference type="Proteomes" id="UP001562425"/>
    </source>
</evidence>
<dbReference type="Proteomes" id="UP001562425">
    <property type="component" value="Unassembled WGS sequence"/>
</dbReference>
<dbReference type="EMBL" id="JBEHCU010006417">
    <property type="protein sequence ID" value="KAL1397163.1"/>
    <property type="molecule type" value="Genomic_DNA"/>
</dbReference>
<name>A0ABD1DBX2_CULPP</name>
<dbReference type="AlphaFoldDB" id="A0ABD1DBX2"/>
<gene>
    <name evidence="2" type="ORF">pipiens_009967</name>
</gene>
<evidence type="ECO:0000256" key="1">
    <source>
        <dbReference type="ARBA" id="ARBA00006338"/>
    </source>
</evidence>
<evidence type="ECO:0000313" key="2">
    <source>
        <dbReference type="EMBL" id="KAL1397163.1"/>
    </source>
</evidence>
<reference evidence="2 3" key="1">
    <citation type="submission" date="2024-05" db="EMBL/GenBank/DDBJ databases">
        <title>Culex pipiens pipiens assembly and annotation.</title>
        <authorList>
            <person name="Alout H."/>
            <person name="Durand T."/>
        </authorList>
    </citation>
    <scope>NUCLEOTIDE SEQUENCE [LARGE SCALE GENOMIC DNA]</scope>
    <source>
        <strain evidence="2">HA-2024</strain>
        <tissue evidence="2">Whole body</tissue>
    </source>
</reference>
<proteinExistence type="inferred from homology"/>
<evidence type="ECO:0008006" key="4">
    <source>
        <dbReference type="Google" id="ProtNLM"/>
    </source>
</evidence>
<keyword evidence="3" id="KW-1185">Reference proteome</keyword>
<sequence>MYSLINRVVSTAAIMYYDSLNFSLVRGGKRLLSCNPFEVICLPDTSEYSSTCTFWPYSFVASTTKHLCPECFVSPAVNCGHLANLVTIDPSNPWNQLTCRYNPHGVSYGLLSSGKKVVIKKLNKNRAVEALRDAVNVQPLLLELFDGRGFPVPEVIFQGGFQLFESFDGDALVNFYDSSLNTRLRIAKELIQASFRFTEGVNGFRFYLTDINPDNIAVQAQPSGSFQRSKVRNIHSRIPCDGCFAYVQEDLCSYQHSDINQFAICQLLYENLNGDREGGFLHIQPNDDAQPGLSEIRQLLHHCVYCVPPDCRDRQGLLQQVQEIINGILVES</sequence>
<dbReference type="PANTHER" id="PTHR32073:SF7">
    <property type="entry name" value="GH11358P"/>
    <property type="match status" value="1"/>
</dbReference>
<comment type="caution">
    <text evidence="2">The sequence shown here is derived from an EMBL/GenBank/DDBJ whole genome shotgun (WGS) entry which is preliminary data.</text>
</comment>
<comment type="similarity">
    <text evidence="1">Belongs to the DIPK family.</text>
</comment>